<evidence type="ECO:0000256" key="1">
    <source>
        <dbReference type="SAM" id="Phobius"/>
    </source>
</evidence>
<accession>A0A1C1A1P8</accession>
<keyword evidence="1" id="KW-1133">Transmembrane helix</keyword>
<keyword evidence="1" id="KW-0472">Membrane</keyword>
<feature type="transmembrane region" description="Helical" evidence="1">
    <location>
        <begin position="35"/>
        <end position="58"/>
    </location>
</feature>
<dbReference type="Proteomes" id="UP000093309">
    <property type="component" value="Unassembled WGS sequence"/>
</dbReference>
<comment type="caution">
    <text evidence="2">The sequence shown here is derived from an EMBL/GenBank/DDBJ whole genome shotgun (WGS) entry which is preliminary data.</text>
</comment>
<dbReference type="STRING" id="512399.A8709_26495"/>
<dbReference type="AlphaFoldDB" id="A0A1C1A1P8"/>
<feature type="transmembrane region" description="Helical" evidence="1">
    <location>
        <begin position="153"/>
        <end position="172"/>
    </location>
</feature>
<dbReference type="EMBL" id="LYPC01000020">
    <property type="protein sequence ID" value="OCT14370.1"/>
    <property type="molecule type" value="Genomic_DNA"/>
</dbReference>
<feature type="transmembrane region" description="Helical" evidence="1">
    <location>
        <begin position="64"/>
        <end position="81"/>
    </location>
</feature>
<proteinExistence type="predicted"/>
<feature type="transmembrane region" description="Helical" evidence="1">
    <location>
        <begin position="6"/>
        <end position="28"/>
    </location>
</feature>
<evidence type="ECO:0008006" key="4">
    <source>
        <dbReference type="Google" id="ProtNLM"/>
    </source>
</evidence>
<feature type="transmembrane region" description="Helical" evidence="1">
    <location>
        <begin position="184"/>
        <end position="201"/>
    </location>
</feature>
<feature type="transmembrane region" description="Helical" evidence="1">
    <location>
        <begin position="121"/>
        <end position="147"/>
    </location>
</feature>
<keyword evidence="1" id="KW-0812">Transmembrane</keyword>
<name>A0A1C1A1P8_9BACL</name>
<sequence>MYAIFIGFIGTAVEFVEALTVILAVGLVRGWKYAILGAVTAFIILILLVCLIGAPLALIIQINWVQTIVGLCSLLFGIRWLRKAILPYGGLIALHDEEEAFKEEFNRMHKVGFVKQGFDRFAFMTTFGITMHEGLETIIIVITFGLSLHKMNYTVLGAALALIFVISAGFILRKPLSKVPENTMKYVVGVMLTSFGAFWTGEGFGVIWPNEDASILYIALTIVVFSYVMVKRIKNKLQSVGLKKTNRGGVEI</sequence>
<reference evidence="3" key="1">
    <citation type="submission" date="2016-05" db="EMBL/GenBank/DDBJ databases">
        <title>Paenibacillus oryzae. sp. nov., isolated from the rice root.</title>
        <authorList>
            <person name="Zhang J."/>
            <person name="Zhang X."/>
        </authorList>
    </citation>
    <scope>NUCLEOTIDE SEQUENCE [LARGE SCALE GENOMIC DNA]</scope>
    <source>
        <strain evidence="3">KCTC13222</strain>
    </source>
</reference>
<organism evidence="2 3">
    <name type="scientific">Paenibacillus pectinilyticus</name>
    <dbReference type="NCBI Taxonomy" id="512399"/>
    <lineage>
        <taxon>Bacteria</taxon>
        <taxon>Bacillati</taxon>
        <taxon>Bacillota</taxon>
        <taxon>Bacilli</taxon>
        <taxon>Bacillales</taxon>
        <taxon>Paenibacillaceae</taxon>
        <taxon>Paenibacillus</taxon>
    </lineage>
</organism>
<evidence type="ECO:0000313" key="2">
    <source>
        <dbReference type="EMBL" id="OCT14370.1"/>
    </source>
</evidence>
<keyword evidence="3" id="KW-1185">Reference proteome</keyword>
<feature type="transmembrane region" description="Helical" evidence="1">
    <location>
        <begin position="213"/>
        <end position="230"/>
    </location>
</feature>
<gene>
    <name evidence="2" type="ORF">A8709_26495</name>
</gene>
<evidence type="ECO:0000313" key="3">
    <source>
        <dbReference type="Proteomes" id="UP000093309"/>
    </source>
</evidence>
<protein>
    <recommendedName>
        <fullName evidence="4">GDT1 family protein</fullName>
    </recommendedName>
</protein>